<reference evidence="6 7" key="1">
    <citation type="submission" date="2020-02" db="EMBL/GenBank/DDBJ databases">
        <title>Balneolaceae bacterium YR4-1, complete genome.</title>
        <authorList>
            <person name="Li Y."/>
            <person name="Wu S."/>
        </authorList>
    </citation>
    <scope>NUCLEOTIDE SEQUENCE [LARGE SCALE GENOMIC DNA]</scope>
    <source>
        <strain evidence="6 7">YR4-1</strain>
    </source>
</reference>
<dbReference type="Gene3D" id="1.20.120.520">
    <property type="entry name" value="nmb1532 protein domain like"/>
    <property type="match status" value="1"/>
</dbReference>
<keyword evidence="3" id="KW-0479">Metal-binding</keyword>
<dbReference type="EMBL" id="JAALLT010000004">
    <property type="protein sequence ID" value="NGP77525.1"/>
    <property type="molecule type" value="Genomic_DNA"/>
</dbReference>
<evidence type="ECO:0000256" key="1">
    <source>
        <dbReference type="ARBA" id="ARBA00004496"/>
    </source>
</evidence>
<evidence type="ECO:0000313" key="6">
    <source>
        <dbReference type="EMBL" id="NGP77525.1"/>
    </source>
</evidence>
<evidence type="ECO:0000313" key="7">
    <source>
        <dbReference type="Proteomes" id="UP000473278"/>
    </source>
</evidence>
<gene>
    <name evidence="6" type="primary">ric</name>
    <name evidence="6" type="ORF">G3570_12830</name>
</gene>
<dbReference type="Gene3D" id="1.10.3910.10">
    <property type="entry name" value="SP0561-like"/>
    <property type="match status" value="1"/>
</dbReference>
<organism evidence="6 7">
    <name type="scientific">Halalkalibaculum roseum</name>
    <dbReference type="NCBI Taxonomy" id="2709311"/>
    <lineage>
        <taxon>Bacteria</taxon>
        <taxon>Pseudomonadati</taxon>
        <taxon>Balneolota</taxon>
        <taxon>Balneolia</taxon>
        <taxon>Balneolales</taxon>
        <taxon>Balneolaceae</taxon>
        <taxon>Halalkalibaculum</taxon>
    </lineage>
</organism>
<dbReference type="InterPro" id="IPR019903">
    <property type="entry name" value="RIC_family"/>
</dbReference>
<keyword evidence="7" id="KW-1185">Reference proteome</keyword>
<keyword evidence="4" id="KW-0408">Iron</keyword>
<sequence>MSALEELTVGEIVTDDYRTAGVFKKYGLDFCCGGKKKLSDACERKGLDVDRLLEEINSLSQKGKEEHNYKDWSPSFLVDYIINNHHHFVRTKLPEIRSYANKVAKVHGKTYPIVNEMLGTFLILKDEMLSHLEAEEKILFPYIKKMENALKSGSENGKDIKVGRPNNGTAAQAISMMEDEHDEAGNLMARLEKMSESFTPPEDACTTFQVYFQNLEAFRDDLHKHVHLENNILFPKALEMEKELNTV</sequence>
<comment type="subcellular location">
    <subcellularLocation>
        <location evidence="1">Cytoplasm</location>
    </subcellularLocation>
</comment>
<dbReference type="AlphaFoldDB" id="A0A6M1T6E6"/>
<dbReference type="RefSeq" id="WP_165143006.1">
    <property type="nucleotide sequence ID" value="NZ_JAALLT010000004.1"/>
</dbReference>
<dbReference type="GO" id="GO:0005737">
    <property type="term" value="C:cytoplasm"/>
    <property type="evidence" value="ECO:0007669"/>
    <property type="project" value="UniProtKB-SubCell"/>
</dbReference>
<evidence type="ECO:0000256" key="3">
    <source>
        <dbReference type="ARBA" id="ARBA00022723"/>
    </source>
</evidence>
<dbReference type="GO" id="GO:0046872">
    <property type="term" value="F:metal ion binding"/>
    <property type="evidence" value="ECO:0007669"/>
    <property type="project" value="UniProtKB-KW"/>
</dbReference>
<keyword evidence="2" id="KW-0963">Cytoplasm</keyword>
<evidence type="ECO:0000259" key="5">
    <source>
        <dbReference type="Pfam" id="PF01814"/>
    </source>
</evidence>
<dbReference type="InterPro" id="IPR038062">
    <property type="entry name" value="ScdA-like_N_sf"/>
</dbReference>
<protein>
    <submittedName>
        <fullName evidence="6">Iron-sulfur cluster repair di-iron protein</fullName>
    </submittedName>
</protein>
<evidence type="ECO:0000256" key="4">
    <source>
        <dbReference type="ARBA" id="ARBA00023004"/>
    </source>
</evidence>
<comment type="caution">
    <text evidence="6">The sequence shown here is derived from an EMBL/GenBank/DDBJ whole genome shotgun (WGS) entry which is preliminary data.</text>
</comment>
<accession>A0A6M1T6E6</accession>
<dbReference type="PANTHER" id="PTHR36438">
    <property type="entry name" value="IRON-SULFUR CLUSTER REPAIR PROTEIN YTFE"/>
    <property type="match status" value="1"/>
</dbReference>
<evidence type="ECO:0000256" key="2">
    <source>
        <dbReference type="ARBA" id="ARBA00022490"/>
    </source>
</evidence>
<dbReference type="PANTHER" id="PTHR36438:SF1">
    <property type="entry name" value="IRON-SULFUR CLUSTER REPAIR PROTEIN YTFE"/>
    <property type="match status" value="1"/>
</dbReference>
<dbReference type="Pfam" id="PF01814">
    <property type="entry name" value="Hemerythrin"/>
    <property type="match status" value="1"/>
</dbReference>
<dbReference type="Proteomes" id="UP000473278">
    <property type="component" value="Unassembled WGS sequence"/>
</dbReference>
<proteinExistence type="predicted"/>
<dbReference type="NCBIfam" id="TIGR03652">
    <property type="entry name" value="FeS_repair_RIC"/>
    <property type="match status" value="1"/>
</dbReference>
<name>A0A6M1T6E6_9BACT</name>
<dbReference type="Pfam" id="PF04405">
    <property type="entry name" value="ScdA_N"/>
    <property type="match status" value="1"/>
</dbReference>
<dbReference type="InterPro" id="IPR012312">
    <property type="entry name" value="Hemerythrin-like"/>
</dbReference>
<feature type="domain" description="Hemerythrin-like" evidence="5">
    <location>
        <begin position="80"/>
        <end position="237"/>
    </location>
</feature>